<dbReference type="Pfam" id="PF01755">
    <property type="entry name" value="Glyco_transf_25"/>
    <property type="match status" value="1"/>
</dbReference>
<dbReference type="AlphaFoldDB" id="A0A1Q9CRT3"/>
<evidence type="ECO:0000313" key="2">
    <source>
        <dbReference type="EMBL" id="OLP85615.1"/>
    </source>
</evidence>
<protein>
    <recommendedName>
        <fullName evidence="1">Glycosyl transferase family 25 domain-containing protein</fullName>
    </recommendedName>
</protein>
<sequence length="313" mass="33933">MKWRLLTALSAAIILGALFSAYVPDLHGSQTGLSPTDKIMISKAGAVRSMASSAPGFLSGGGLLAAAEDVEFAQPVSHDVTLNIPPVFKCNPFDHTLVVNLEGPGGEARRNHILREFGKKGLRGRFKFWPAVNFGTDEQLAQETGMKKCPCDAKKGCALSHRRIYETMLAEQWACATIFEDDVTLAENFTSRIESAIDSIPPFDVILWGFCPGGAKPRHGPKDQSSVPILRYGWPGSCVHAYTVSLQGALMLTQANTPVQTPPDGAMDGMHWFRDRTMLHIDRSGGVITGSYWFATPQLSWQGVEADNLDGGV</sequence>
<dbReference type="OrthoDB" id="47375at2759"/>
<gene>
    <name evidence="2" type="ORF">AK812_SmicGene33373</name>
</gene>
<comment type="caution">
    <text evidence="2">The sequence shown here is derived from an EMBL/GenBank/DDBJ whole genome shotgun (WGS) entry which is preliminary data.</text>
</comment>
<proteinExistence type="predicted"/>
<evidence type="ECO:0000313" key="3">
    <source>
        <dbReference type="Proteomes" id="UP000186817"/>
    </source>
</evidence>
<feature type="domain" description="Glycosyl transferase family 25" evidence="1">
    <location>
        <begin position="95"/>
        <end position="206"/>
    </location>
</feature>
<evidence type="ECO:0000259" key="1">
    <source>
        <dbReference type="Pfam" id="PF01755"/>
    </source>
</evidence>
<dbReference type="InterPro" id="IPR002654">
    <property type="entry name" value="Glyco_trans_25"/>
</dbReference>
<keyword evidence="3" id="KW-1185">Reference proteome</keyword>
<dbReference type="Proteomes" id="UP000186817">
    <property type="component" value="Unassembled WGS sequence"/>
</dbReference>
<reference evidence="2 3" key="1">
    <citation type="submission" date="2016-02" db="EMBL/GenBank/DDBJ databases">
        <title>Genome analysis of coral dinoflagellate symbionts highlights evolutionary adaptations to a symbiotic lifestyle.</title>
        <authorList>
            <person name="Aranda M."/>
            <person name="Li Y."/>
            <person name="Liew Y.J."/>
            <person name="Baumgarten S."/>
            <person name="Simakov O."/>
            <person name="Wilson M."/>
            <person name="Piel J."/>
            <person name="Ashoor H."/>
            <person name="Bougouffa S."/>
            <person name="Bajic V.B."/>
            <person name="Ryu T."/>
            <person name="Ravasi T."/>
            <person name="Bayer T."/>
            <person name="Micklem G."/>
            <person name="Kim H."/>
            <person name="Bhak J."/>
            <person name="Lajeunesse T.C."/>
            <person name="Voolstra C.R."/>
        </authorList>
    </citation>
    <scope>NUCLEOTIDE SEQUENCE [LARGE SCALE GENOMIC DNA]</scope>
    <source>
        <strain evidence="2 3">CCMP2467</strain>
    </source>
</reference>
<organism evidence="2 3">
    <name type="scientific">Symbiodinium microadriaticum</name>
    <name type="common">Dinoflagellate</name>
    <name type="synonym">Zooxanthella microadriatica</name>
    <dbReference type="NCBI Taxonomy" id="2951"/>
    <lineage>
        <taxon>Eukaryota</taxon>
        <taxon>Sar</taxon>
        <taxon>Alveolata</taxon>
        <taxon>Dinophyceae</taxon>
        <taxon>Suessiales</taxon>
        <taxon>Symbiodiniaceae</taxon>
        <taxon>Symbiodinium</taxon>
    </lineage>
</organism>
<accession>A0A1Q9CRT3</accession>
<name>A0A1Q9CRT3_SYMMI</name>
<dbReference type="EMBL" id="LSRX01000965">
    <property type="protein sequence ID" value="OLP85615.1"/>
    <property type="molecule type" value="Genomic_DNA"/>
</dbReference>